<dbReference type="SUPFAM" id="SSF89550">
    <property type="entry name" value="PHP domain-like"/>
    <property type="match status" value="1"/>
</dbReference>
<comment type="caution">
    <text evidence="2">The sequence shown here is derived from an EMBL/GenBank/DDBJ whole genome shotgun (WGS) entry which is preliminary data.</text>
</comment>
<dbReference type="AlphaFoldDB" id="A0A9E4N818"/>
<gene>
    <name evidence="2" type="ORF">JAZ07_22800</name>
</gene>
<dbReference type="PANTHER" id="PTHR32182">
    <property type="entry name" value="DNA REPLICATION AND REPAIR PROTEIN RECF"/>
    <property type="match status" value="1"/>
</dbReference>
<dbReference type="NCBIfam" id="NF045780">
    <property type="entry name" value="TrlF_fam_ATP"/>
    <property type="match status" value="1"/>
</dbReference>
<dbReference type="GO" id="GO:0016887">
    <property type="term" value="F:ATP hydrolysis activity"/>
    <property type="evidence" value="ECO:0007669"/>
    <property type="project" value="InterPro"/>
</dbReference>
<dbReference type="GO" id="GO:0005524">
    <property type="term" value="F:ATP binding"/>
    <property type="evidence" value="ECO:0007669"/>
    <property type="project" value="InterPro"/>
</dbReference>
<evidence type="ECO:0000313" key="2">
    <source>
        <dbReference type="EMBL" id="MCG7949177.1"/>
    </source>
</evidence>
<evidence type="ECO:0000313" key="3">
    <source>
        <dbReference type="Proteomes" id="UP000886667"/>
    </source>
</evidence>
<proteinExistence type="predicted"/>
<dbReference type="GO" id="GO:0000731">
    <property type="term" value="P:DNA synthesis involved in DNA repair"/>
    <property type="evidence" value="ECO:0007669"/>
    <property type="project" value="TreeGrafter"/>
</dbReference>
<dbReference type="InterPro" id="IPR016195">
    <property type="entry name" value="Pol/histidinol_Pase-like"/>
</dbReference>
<dbReference type="Gene3D" id="3.40.50.300">
    <property type="entry name" value="P-loop containing nucleotide triphosphate hydrolases"/>
    <property type="match status" value="2"/>
</dbReference>
<dbReference type="InterPro" id="IPR054787">
    <property type="entry name" value="TrlF_ATPase"/>
</dbReference>
<protein>
    <submittedName>
        <fullName evidence="2">AAA family ATPase</fullName>
    </submittedName>
</protein>
<dbReference type="PANTHER" id="PTHR32182:SF22">
    <property type="entry name" value="ATP-DEPENDENT ENDONUCLEASE, OLD FAMILY-RELATED"/>
    <property type="match status" value="1"/>
</dbReference>
<dbReference type="Pfam" id="PF13304">
    <property type="entry name" value="AAA_21"/>
    <property type="match status" value="1"/>
</dbReference>
<dbReference type="GO" id="GO:0006302">
    <property type="term" value="P:double-strand break repair"/>
    <property type="evidence" value="ECO:0007669"/>
    <property type="project" value="TreeGrafter"/>
</dbReference>
<feature type="domain" description="ATPase AAA-type core" evidence="1">
    <location>
        <begin position="600"/>
        <end position="841"/>
    </location>
</feature>
<dbReference type="InterPro" id="IPR027417">
    <property type="entry name" value="P-loop_NTPase"/>
</dbReference>
<dbReference type="Proteomes" id="UP000886667">
    <property type="component" value="Unassembled WGS sequence"/>
</dbReference>
<name>A0A9E4N818_9GAMM</name>
<dbReference type="Gene3D" id="3.20.20.140">
    <property type="entry name" value="Metal-dependent hydrolases"/>
    <property type="match status" value="1"/>
</dbReference>
<sequence>MEETIISDLSILRSHPDTPDGICEAIGYSEGARYFRCALQVNPFAYLERHSKDTVYSDEESYNKAITDACLSHQIEVVAITDHFRFGSSSQSLQDSLQQAGITVFPAFEANSSEGIHLLCLFPVDEDIENLKLIIGACGVTNFEEESPQSKHSANQIIDLVAERGGVTIGAHVCSASGLLTVLSGQARSRVWRNKNLSAAAIAGVPSDVPHQFTRIITNTDAATKREWPIALINARDIDDPDQFEIDGAYTSIKMSEASIEGLRQAFLDHDSRIRLISDTEPKSHPEIIAISWNGSLLDEQCIRLNSGLNVLVGGRGAGKSTIIESLRFVFDLEPHCENAEKSHASIVKDVIRAGAEVSVLLHSPYPSKQYYLIRRIYGSEPTVYDSSGEYLDDLHPLDVLGDIEIFGQHEISELTRQPTKIAEILERFIPENEEEDEGLIDAIEDNGVAILDELENIDRFDATLSVLPELREKLKRFKSTGLDKKLVSKTLIDEEGRIFDDLSRHVKAIETRAKKICPEELYEAILPDDYDKKFDHVSELVELDGLQDRLIAASERARDYLDAVAGQVKGSIEQIKRKWQEHQNKVETEYNKTLKELNKEGIDGAAYVSVRDQIAKISPKETARKKAIDKLNSLSKERKKLLAKHRAQYADVFRRLQKAAKKVNKKLKGKVRVEVSPSSDISPLEEVFREHVEGQISHAIGKLQSLDTIDSSQLAMAIRDGEAALKKKFDFSDASARRITSGGEALALAIEQFQLPTEAILSLNIGEDNQEIWKSIDQLSTGQKATAVLLLLLLEQGGTLVIDQPEDDLDNRFIVGSVVEAIRAEKSNRQFLFASHNANIPVLGDAEQIIGLSTTVEDGIERVVIDPEVCGSIDDPVVKELVKDLLEGGQDAFELRREKYGF</sequence>
<dbReference type="SUPFAM" id="SSF52540">
    <property type="entry name" value="P-loop containing nucleoside triphosphate hydrolases"/>
    <property type="match status" value="1"/>
</dbReference>
<dbReference type="InterPro" id="IPR003959">
    <property type="entry name" value="ATPase_AAA_core"/>
</dbReference>
<dbReference type="EMBL" id="JAEPCM010000858">
    <property type="protein sequence ID" value="MCG7949177.1"/>
    <property type="molecule type" value="Genomic_DNA"/>
</dbReference>
<evidence type="ECO:0000259" key="1">
    <source>
        <dbReference type="Pfam" id="PF13304"/>
    </source>
</evidence>
<organism evidence="2 3">
    <name type="scientific">Candidatus Thiodiazotropha taylori</name>
    <dbReference type="NCBI Taxonomy" id="2792791"/>
    <lineage>
        <taxon>Bacteria</taxon>
        <taxon>Pseudomonadati</taxon>
        <taxon>Pseudomonadota</taxon>
        <taxon>Gammaproteobacteria</taxon>
        <taxon>Chromatiales</taxon>
        <taxon>Sedimenticolaceae</taxon>
        <taxon>Candidatus Thiodiazotropha</taxon>
    </lineage>
</organism>
<accession>A0A9E4N818</accession>
<reference evidence="2" key="1">
    <citation type="journal article" date="2021" name="Proc. Natl. Acad. Sci. U.S.A.">
        <title>Global biogeography of chemosynthetic symbionts reveals both localized and globally distributed symbiont groups. .</title>
        <authorList>
            <person name="Osvatic J.T."/>
            <person name="Wilkins L.G.E."/>
            <person name="Leibrecht L."/>
            <person name="Leray M."/>
            <person name="Zauner S."/>
            <person name="Polzin J."/>
            <person name="Camacho Y."/>
            <person name="Gros O."/>
            <person name="van Gils J.A."/>
            <person name="Eisen J.A."/>
            <person name="Petersen J.M."/>
            <person name="Yuen B."/>
        </authorList>
    </citation>
    <scope>NUCLEOTIDE SEQUENCE</scope>
    <source>
        <strain evidence="2">MAGclacostrist064TRANS</strain>
    </source>
</reference>